<dbReference type="Proteomes" id="UP000315295">
    <property type="component" value="Unassembled WGS sequence"/>
</dbReference>
<dbReference type="STRING" id="106549.A0A540LCL0"/>
<accession>A0A540LCL0</accession>
<dbReference type="Pfam" id="PF04398">
    <property type="entry name" value="DUF538"/>
    <property type="match status" value="1"/>
</dbReference>
<evidence type="ECO:0000256" key="1">
    <source>
        <dbReference type="SAM" id="SignalP"/>
    </source>
</evidence>
<sequence length="154" mass="16699">MAPSSVFPVAVLVVVLSSSFAYGDDGPSAYEVLQEYGFPIGLLPKGVTGYEFDRGSGNFKAYFDGACSFSIENSYQLSYKSTITGVLSKDRLRDLKGVSVKVLFFWLNIVEVVRDGDELEFSVGIASADFTIDNFVESPQCGCGFDCKSRASSM</sequence>
<reference evidence="2 3" key="1">
    <citation type="journal article" date="2019" name="G3 (Bethesda)">
        <title>Sequencing of a Wild Apple (Malus baccata) Genome Unravels the Differences Between Cultivated and Wild Apple Species Regarding Disease Resistance and Cold Tolerance.</title>
        <authorList>
            <person name="Chen X."/>
        </authorList>
    </citation>
    <scope>NUCLEOTIDE SEQUENCE [LARGE SCALE GENOMIC DNA]</scope>
    <source>
        <strain evidence="3">cv. Shandingzi</strain>
        <tissue evidence="2">Leaves</tissue>
    </source>
</reference>
<name>A0A540LCL0_MALBA</name>
<evidence type="ECO:0000313" key="2">
    <source>
        <dbReference type="EMBL" id="TQD84214.1"/>
    </source>
</evidence>
<comment type="caution">
    <text evidence="2">The sequence shown here is derived from an EMBL/GenBank/DDBJ whole genome shotgun (WGS) entry which is preliminary data.</text>
</comment>
<protein>
    <recommendedName>
        <fullName evidence="4">DUF538 domain-containing protein</fullName>
    </recommendedName>
</protein>
<gene>
    <name evidence="2" type="ORF">C1H46_030304</name>
</gene>
<dbReference type="InterPro" id="IPR007493">
    <property type="entry name" value="DUF538"/>
</dbReference>
<evidence type="ECO:0000313" key="3">
    <source>
        <dbReference type="Proteomes" id="UP000315295"/>
    </source>
</evidence>
<proteinExistence type="predicted"/>
<dbReference type="SUPFAM" id="SSF141562">
    <property type="entry name" value="At5g01610-like"/>
    <property type="match status" value="1"/>
</dbReference>
<organism evidence="2 3">
    <name type="scientific">Malus baccata</name>
    <name type="common">Siberian crab apple</name>
    <name type="synonym">Pyrus baccata</name>
    <dbReference type="NCBI Taxonomy" id="106549"/>
    <lineage>
        <taxon>Eukaryota</taxon>
        <taxon>Viridiplantae</taxon>
        <taxon>Streptophyta</taxon>
        <taxon>Embryophyta</taxon>
        <taxon>Tracheophyta</taxon>
        <taxon>Spermatophyta</taxon>
        <taxon>Magnoliopsida</taxon>
        <taxon>eudicotyledons</taxon>
        <taxon>Gunneridae</taxon>
        <taxon>Pentapetalae</taxon>
        <taxon>rosids</taxon>
        <taxon>fabids</taxon>
        <taxon>Rosales</taxon>
        <taxon>Rosaceae</taxon>
        <taxon>Amygdaloideae</taxon>
        <taxon>Maleae</taxon>
        <taxon>Malus</taxon>
    </lineage>
</organism>
<feature type="chain" id="PRO_5021978885" description="DUF538 domain-containing protein" evidence="1">
    <location>
        <begin position="24"/>
        <end position="154"/>
    </location>
</feature>
<dbReference type="InterPro" id="IPR036758">
    <property type="entry name" value="At5g01610-like"/>
</dbReference>
<dbReference type="PANTHER" id="PTHR31676">
    <property type="entry name" value="T31J12.3 PROTEIN-RELATED"/>
    <property type="match status" value="1"/>
</dbReference>
<dbReference type="AlphaFoldDB" id="A0A540LCL0"/>
<feature type="signal peptide" evidence="1">
    <location>
        <begin position="1"/>
        <end position="23"/>
    </location>
</feature>
<dbReference type="EMBL" id="VIEB01000648">
    <property type="protein sequence ID" value="TQD84214.1"/>
    <property type="molecule type" value="Genomic_DNA"/>
</dbReference>
<keyword evidence="1" id="KW-0732">Signal</keyword>
<dbReference type="Gene3D" id="2.30.240.10">
    <property type="entry name" value="At5g01610-like"/>
    <property type="match status" value="1"/>
</dbReference>
<keyword evidence="3" id="KW-1185">Reference proteome</keyword>
<dbReference type="PANTHER" id="PTHR31676:SF196">
    <property type="entry name" value="DUF538 FAMILY PROTEIN"/>
    <property type="match status" value="1"/>
</dbReference>
<evidence type="ECO:0008006" key="4">
    <source>
        <dbReference type="Google" id="ProtNLM"/>
    </source>
</evidence>